<organism evidence="2 3">
    <name type="scientific">Salinirubellus salinus</name>
    <dbReference type="NCBI Taxonomy" id="1364945"/>
    <lineage>
        <taxon>Archaea</taxon>
        <taxon>Methanobacteriati</taxon>
        <taxon>Methanobacteriota</taxon>
        <taxon>Stenosarchaea group</taxon>
        <taxon>Halobacteria</taxon>
        <taxon>Halobacteriales</taxon>
        <taxon>Natronomonadaceae</taxon>
        <taxon>Salinirubellus</taxon>
    </lineage>
</organism>
<feature type="domain" description="PD(D/E)XK endonuclease" evidence="1">
    <location>
        <begin position="326"/>
        <end position="382"/>
    </location>
</feature>
<dbReference type="InterPro" id="IPR011856">
    <property type="entry name" value="tRNA_endonuc-like_dom_sf"/>
</dbReference>
<evidence type="ECO:0000313" key="3">
    <source>
        <dbReference type="Proteomes" id="UP001057580"/>
    </source>
</evidence>
<dbReference type="AlphaFoldDB" id="A0A9E7R396"/>
<dbReference type="KEGG" id="ssai:N0B31_17940"/>
<dbReference type="InterPro" id="IPR021671">
    <property type="entry name" value="PD(D/E)XK_Endonuc"/>
</dbReference>
<dbReference type="Proteomes" id="UP001057580">
    <property type="component" value="Chromosome"/>
</dbReference>
<sequence>MESHRKGELTEAVVVAELKRRGIPVSRPFGDNERYDVVAETPGGALLKLQVKTGRFERGTVVFDGVSTHTNSQGNVYKPYEDDVDYFLVYSDDLETLYIVPESRVGSSMALRVEAPKQTDPKINDASAYLFDENWPPDTDERVQPVPGNGAVQAVTEAFDALGASVYRTESDDVYIVETGEGRLIRVRLGRVSEQGGRLRAGDLQSGLRTTDYYALYDPSREQTYLVAADEFGASLSLRTDEPEQIQHDTRFAEDYRLEAVWPPDGVPNASPRPAVGAAVARFESLGVPVGVVHDGSVPYDLLAAAEDGFRRVAVVPGWCSRGCLRLKPESKAGVDAYVVYHRDSDTCYAVDADRFARSISLRVEPPAKPDPRINEASEFELERNWPV</sequence>
<keyword evidence="3" id="KW-1185">Reference proteome</keyword>
<evidence type="ECO:0000313" key="2">
    <source>
        <dbReference type="EMBL" id="UWM53993.1"/>
    </source>
</evidence>
<dbReference type="Gene3D" id="3.40.1350.10">
    <property type="match status" value="1"/>
</dbReference>
<keyword evidence="2" id="KW-0255">Endonuclease</keyword>
<reference evidence="2" key="1">
    <citation type="submission" date="2022-09" db="EMBL/GenBank/DDBJ databases">
        <title>Diverse halophilic archaea isolated from saline environments.</title>
        <authorList>
            <person name="Cui H.-L."/>
        </authorList>
    </citation>
    <scope>NUCLEOTIDE SEQUENCE</scope>
    <source>
        <strain evidence="2">ZS-35-S2</strain>
    </source>
</reference>
<dbReference type="GO" id="GO:0004519">
    <property type="term" value="F:endonuclease activity"/>
    <property type="evidence" value="ECO:0007669"/>
    <property type="project" value="UniProtKB-KW"/>
</dbReference>
<keyword evidence="2" id="KW-0540">Nuclease</keyword>
<dbReference type="GO" id="GO:0003676">
    <property type="term" value="F:nucleic acid binding"/>
    <property type="evidence" value="ECO:0007669"/>
    <property type="project" value="InterPro"/>
</dbReference>
<gene>
    <name evidence="2" type="ORF">N0B31_17940</name>
</gene>
<name>A0A9E7R396_9EURY</name>
<keyword evidence="2" id="KW-0378">Hydrolase</keyword>
<dbReference type="EMBL" id="CP104003">
    <property type="protein sequence ID" value="UWM53993.1"/>
    <property type="molecule type" value="Genomic_DNA"/>
</dbReference>
<dbReference type="RefSeq" id="WP_260592987.1">
    <property type="nucleotide sequence ID" value="NZ_CP104003.1"/>
</dbReference>
<dbReference type="GeneID" id="74944344"/>
<accession>A0A9E7R396</accession>
<proteinExistence type="predicted"/>
<feature type="domain" description="PD(D/E)XK endonuclease" evidence="1">
    <location>
        <begin position="1"/>
        <end position="131"/>
    </location>
</feature>
<dbReference type="Pfam" id="PF11645">
    <property type="entry name" value="PDDEXK_5"/>
    <property type="match status" value="2"/>
</dbReference>
<protein>
    <submittedName>
        <fullName evidence="2">Group I intron-associated PD-(D/E)XK endonuclease</fullName>
    </submittedName>
</protein>
<evidence type="ECO:0000259" key="1">
    <source>
        <dbReference type="Pfam" id="PF11645"/>
    </source>
</evidence>